<evidence type="ECO:0000256" key="1">
    <source>
        <dbReference type="ARBA" id="ARBA00022598"/>
    </source>
</evidence>
<dbReference type="SUPFAM" id="SSF55681">
    <property type="entry name" value="Class II aaRS and biotin synthetases"/>
    <property type="match status" value="1"/>
</dbReference>
<evidence type="ECO:0000256" key="3">
    <source>
        <dbReference type="ARBA" id="ARBA00022840"/>
    </source>
</evidence>
<keyword evidence="2" id="KW-0547">Nucleotide-binding</keyword>
<reference evidence="7 8" key="1">
    <citation type="journal article" date="2016" name="Biotechnol. Bioeng.">
        <title>Traits of selected Clostridium strains for syngas fermentation to ethanol.</title>
        <authorList>
            <person name="Martin M.E."/>
            <person name="Richter H."/>
            <person name="Saha S."/>
            <person name="Angenent L.T."/>
        </authorList>
    </citation>
    <scope>NUCLEOTIDE SEQUENCE [LARGE SCALE GENOMIC DNA]</scope>
    <source>
        <strain evidence="7 8">PETC</strain>
    </source>
</reference>
<keyword evidence="4" id="KW-0648">Protein biosynthesis</keyword>
<keyword evidence="8" id="KW-1185">Reference proteome</keyword>
<proteinExistence type="predicted"/>
<dbReference type="InterPro" id="IPR006195">
    <property type="entry name" value="aa-tRNA-synth_II"/>
</dbReference>
<evidence type="ECO:0000313" key="8">
    <source>
        <dbReference type="Proteomes" id="UP000077020"/>
    </source>
</evidence>
<dbReference type="PROSITE" id="PS50862">
    <property type="entry name" value="AA_TRNA_LIGASE_II"/>
    <property type="match status" value="1"/>
</dbReference>
<dbReference type="Proteomes" id="UP000077020">
    <property type="component" value="Unassembled WGS sequence"/>
</dbReference>
<feature type="domain" description="Aminoacyl-transfer RNA synthetases class-II family profile" evidence="6">
    <location>
        <begin position="148"/>
        <end position="361"/>
    </location>
</feature>
<dbReference type="PANTHER" id="PTHR22594:SF48">
    <property type="entry name" value="ASPARAGINYL-TRNA SYNTHETASE-RELATED PROTEIN (N-TRUNCATION)"/>
    <property type="match status" value="1"/>
</dbReference>
<organism evidence="7 8">
    <name type="scientific">Clostridium ljungdahlii (strain ATCC 55383 / DSM 13528 / PETC)</name>
    <dbReference type="NCBI Taxonomy" id="748727"/>
    <lineage>
        <taxon>Bacteria</taxon>
        <taxon>Bacillati</taxon>
        <taxon>Bacillota</taxon>
        <taxon>Clostridia</taxon>
        <taxon>Eubacteriales</taxon>
        <taxon>Clostridiaceae</taxon>
        <taxon>Clostridium</taxon>
    </lineage>
</organism>
<keyword evidence="3" id="KW-0067">ATP-binding</keyword>
<name>A0ABX2TQ94_CLOLD</name>
<sequence>MINLQKNIILINDIAKYVKKYYYIGNETREKIFIENLYKLFREATYMKTYVLKDEKELKLLDETMEKIRREKLPTILGIQQAILRAVDDYMYKNGVVRLLPNMLAPITDPLCHSVEECAITYQGQEFNLTKSMIFHKQIALSSPNLQKIYIVSPNVRLELPERGDKRHLFEFTQVDFEFKDGTMNTVFEFMEGLVKYVFDYIKEECKDKFEKLGIGTSHLNITGPFERHTTQELKAKYGDDFEAIASQKATQPFWLINHKREFYDAEDLDNRGTYRNYDLIWPMGYVEGLSGGEREYKYDRIITRMREAKMDESLLRNYIELAKRGELPKTAGAGFGVERMTRFVCQQKEIDDVTVFSRKPGKEKYIF</sequence>
<dbReference type="EMBL" id="LITS01000021">
    <property type="protein sequence ID" value="OAA84991.1"/>
    <property type="molecule type" value="Genomic_DNA"/>
</dbReference>
<accession>A0ABX2TQ94</accession>
<evidence type="ECO:0000256" key="2">
    <source>
        <dbReference type="ARBA" id="ARBA00022741"/>
    </source>
</evidence>
<gene>
    <name evidence="7" type="primary">asnS_1</name>
    <name evidence="7" type="ORF">WX45_00749</name>
</gene>
<evidence type="ECO:0000259" key="6">
    <source>
        <dbReference type="PROSITE" id="PS50862"/>
    </source>
</evidence>
<protein>
    <submittedName>
        <fullName evidence="7">Asparagine--tRNA ligase</fullName>
        <ecNumber evidence="7">6.1.1.22</ecNumber>
    </submittedName>
</protein>
<comment type="caution">
    <text evidence="7">The sequence shown here is derived from an EMBL/GenBank/DDBJ whole genome shotgun (WGS) entry which is preliminary data.</text>
</comment>
<evidence type="ECO:0000256" key="4">
    <source>
        <dbReference type="ARBA" id="ARBA00022917"/>
    </source>
</evidence>
<dbReference type="EC" id="6.1.1.22" evidence="7"/>
<dbReference type="InterPro" id="IPR004364">
    <property type="entry name" value="Aa-tRNA-synt_II"/>
</dbReference>
<dbReference type="GO" id="GO:0004816">
    <property type="term" value="F:asparagine-tRNA ligase activity"/>
    <property type="evidence" value="ECO:0007669"/>
    <property type="project" value="UniProtKB-EC"/>
</dbReference>
<dbReference type="InterPro" id="IPR045864">
    <property type="entry name" value="aa-tRNA-synth_II/BPL/LPL"/>
</dbReference>
<evidence type="ECO:0000256" key="5">
    <source>
        <dbReference type="ARBA" id="ARBA00023146"/>
    </source>
</evidence>
<keyword evidence="1 7" id="KW-0436">Ligase</keyword>
<evidence type="ECO:0000313" key="7">
    <source>
        <dbReference type="EMBL" id="OAA84991.1"/>
    </source>
</evidence>
<dbReference type="PANTHER" id="PTHR22594">
    <property type="entry name" value="ASPARTYL/LYSYL-TRNA SYNTHETASE"/>
    <property type="match status" value="1"/>
</dbReference>
<dbReference type="Gene3D" id="3.30.930.10">
    <property type="entry name" value="Bira Bifunctional Protein, Domain 2"/>
    <property type="match status" value="1"/>
</dbReference>
<dbReference type="NCBIfam" id="NF005054">
    <property type="entry name" value="PRK06462.1-4"/>
    <property type="match status" value="1"/>
</dbReference>
<keyword evidence="5" id="KW-0030">Aminoacyl-tRNA synthetase</keyword>
<dbReference type="Pfam" id="PF00152">
    <property type="entry name" value="tRNA-synt_2"/>
    <property type="match status" value="1"/>
</dbReference>